<sequence length="144" mass="15012">MNKTSLICAAALAMALAACSQEQPAPTPSETATQAAVVEEMKIPEALRGRWGLVPADCTSTAGDAKGLMTVGEDSLKFYESAAELGPIKEVGDDSISASYQFTGEGQSWIREVALSTPDGGKTLVREDTGPDASPEPLTYSKCP</sequence>
<name>G6E7U3_9SPHN</name>
<feature type="chain" id="PRO_5003487835" description="Lipoprotein" evidence="2">
    <location>
        <begin position="21"/>
        <end position="144"/>
    </location>
</feature>
<dbReference type="STRING" id="1088721.JI59_18025"/>
<dbReference type="RefSeq" id="WP_007011332.1">
    <property type="nucleotide sequence ID" value="NZ_AGFM01000007.1"/>
</dbReference>
<dbReference type="PATRIC" id="fig|1088721.3.peg.408"/>
<dbReference type="PROSITE" id="PS51257">
    <property type="entry name" value="PROKAR_LIPOPROTEIN"/>
    <property type="match status" value="1"/>
</dbReference>
<organism evidence="3 4">
    <name type="scientific">Novosphingobium pentaromativorans US6-1</name>
    <dbReference type="NCBI Taxonomy" id="1088721"/>
    <lineage>
        <taxon>Bacteria</taxon>
        <taxon>Pseudomonadati</taxon>
        <taxon>Pseudomonadota</taxon>
        <taxon>Alphaproteobacteria</taxon>
        <taxon>Sphingomonadales</taxon>
        <taxon>Sphingomonadaceae</taxon>
        <taxon>Novosphingobium</taxon>
    </lineage>
</organism>
<comment type="caution">
    <text evidence="3">The sequence shown here is derived from an EMBL/GenBank/DDBJ whole genome shotgun (WGS) entry which is preliminary data.</text>
</comment>
<evidence type="ECO:0000256" key="2">
    <source>
        <dbReference type="SAM" id="SignalP"/>
    </source>
</evidence>
<keyword evidence="2" id="KW-0732">Signal</keyword>
<keyword evidence="4" id="KW-1185">Reference proteome</keyword>
<evidence type="ECO:0008006" key="5">
    <source>
        <dbReference type="Google" id="ProtNLM"/>
    </source>
</evidence>
<reference evidence="3 4" key="1">
    <citation type="journal article" date="2012" name="J. Bacteriol.">
        <title>Genome sequence of benzo(a)pyrene-degrading bacterium Novosphingobium pentaromativorans US6-1.</title>
        <authorList>
            <person name="Luo Y.R."/>
            <person name="Kang S.G."/>
            <person name="Kim S.J."/>
            <person name="Kim M.R."/>
            <person name="Li N."/>
            <person name="Lee J.H."/>
            <person name="Kwon K.K."/>
        </authorList>
    </citation>
    <scope>NUCLEOTIDE SEQUENCE [LARGE SCALE GENOMIC DNA]</scope>
    <source>
        <strain evidence="3 4">US6-1</strain>
    </source>
</reference>
<dbReference type="eggNOG" id="ENOG5033E3H">
    <property type="taxonomic scope" value="Bacteria"/>
</dbReference>
<dbReference type="KEGG" id="npn:JI59_18025"/>
<gene>
    <name evidence="3" type="ORF">NSU_0415</name>
</gene>
<dbReference type="AlphaFoldDB" id="G6E7U3"/>
<proteinExistence type="predicted"/>
<evidence type="ECO:0000256" key="1">
    <source>
        <dbReference type="SAM" id="MobiDB-lite"/>
    </source>
</evidence>
<dbReference type="EMBL" id="AGFM01000007">
    <property type="protein sequence ID" value="EHJ62587.1"/>
    <property type="molecule type" value="Genomic_DNA"/>
</dbReference>
<accession>G6E7U3</accession>
<protein>
    <recommendedName>
        <fullName evidence="5">Lipoprotein</fullName>
    </recommendedName>
</protein>
<dbReference type="Proteomes" id="UP000004030">
    <property type="component" value="Unassembled WGS sequence"/>
</dbReference>
<feature type="region of interest" description="Disordered" evidence="1">
    <location>
        <begin position="118"/>
        <end position="144"/>
    </location>
</feature>
<evidence type="ECO:0000313" key="3">
    <source>
        <dbReference type="EMBL" id="EHJ62587.1"/>
    </source>
</evidence>
<feature type="signal peptide" evidence="2">
    <location>
        <begin position="1"/>
        <end position="20"/>
    </location>
</feature>
<evidence type="ECO:0000313" key="4">
    <source>
        <dbReference type="Proteomes" id="UP000004030"/>
    </source>
</evidence>